<evidence type="ECO:0008006" key="7">
    <source>
        <dbReference type="Google" id="ProtNLM"/>
    </source>
</evidence>
<feature type="compositionally biased region" description="Polar residues" evidence="2">
    <location>
        <begin position="463"/>
        <end position="473"/>
    </location>
</feature>
<dbReference type="InterPro" id="IPR018502">
    <property type="entry name" value="Annexin_repeat"/>
</dbReference>
<name>A0A098LJA7_9BACT</name>
<dbReference type="Pfam" id="PF01471">
    <property type="entry name" value="PG_binding_1"/>
    <property type="match status" value="1"/>
</dbReference>
<gene>
    <name evidence="5" type="ORF">MYP_4301</name>
</gene>
<accession>A0A098LJA7</accession>
<keyword evidence="6" id="KW-1185">Reference proteome</keyword>
<feature type="compositionally biased region" description="Low complexity" evidence="2">
    <location>
        <begin position="445"/>
        <end position="462"/>
    </location>
</feature>
<dbReference type="InterPro" id="IPR002477">
    <property type="entry name" value="Peptidoglycan-bd-like"/>
</dbReference>
<comment type="caution">
    <text evidence="5">The sequence shown here is derived from an EMBL/GenBank/DDBJ whole genome shotgun (WGS) entry which is preliminary data.</text>
</comment>
<dbReference type="RefSeq" id="WP_052430405.1">
    <property type="nucleotide sequence ID" value="NZ_BBLT01000011.1"/>
</dbReference>
<dbReference type="eggNOG" id="COG1652">
    <property type="taxonomic scope" value="Bacteria"/>
</dbReference>
<dbReference type="Gene3D" id="1.10.220.10">
    <property type="entry name" value="Annexin"/>
    <property type="match status" value="1"/>
</dbReference>
<dbReference type="OrthoDB" id="4317910at2"/>
<evidence type="ECO:0000313" key="5">
    <source>
        <dbReference type="EMBL" id="GAL87071.1"/>
    </source>
</evidence>
<dbReference type="Proteomes" id="UP000030185">
    <property type="component" value="Unassembled WGS sequence"/>
</dbReference>
<dbReference type="Gene3D" id="1.10.101.10">
    <property type="entry name" value="PGBD-like superfamily/PGBD"/>
    <property type="match status" value="1"/>
</dbReference>
<feature type="compositionally biased region" description="Polar residues" evidence="2">
    <location>
        <begin position="37"/>
        <end position="53"/>
    </location>
</feature>
<dbReference type="SUPFAM" id="SSF47090">
    <property type="entry name" value="PGBD-like"/>
    <property type="match status" value="1"/>
</dbReference>
<feature type="region of interest" description="Disordered" evidence="2">
    <location>
        <begin position="570"/>
        <end position="595"/>
    </location>
</feature>
<evidence type="ECO:0000259" key="4">
    <source>
        <dbReference type="Pfam" id="PF13699"/>
    </source>
</evidence>
<reference evidence="5 6" key="1">
    <citation type="submission" date="2014-09" db="EMBL/GenBank/DDBJ databases">
        <title>Sporocytophaga myxococcoides PG-01 genome sequencing.</title>
        <authorList>
            <person name="Liu L."/>
            <person name="Gao P.J."/>
            <person name="Chen G.J."/>
            <person name="Wang L.S."/>
        </authorList>
    </citation>
    <scope>NUCLEOTIDE SEQUENCE [LARGE SCALE GENOMIC DNA]</scope>
    <source>
        <strain evidence="5 6">PG-01</strain>
    </source>
</reference>
<dbReference type="eggNOG" id="COG3409">
    <property type="taxonomic scope" value="Bacteria"/>
</dbReference>
<evidence type="ECO:0000313" key="6">
    <source>
        <dbReference type="Proteomes" id="UP000030185"/>
    </source>
</evidence>
<dbReference type="EMBL" id="BBLT01000011">
    <property type="protein sequence ID" value="GAL87071.1"/>
    <property type="molecule type" value="Genomic_DNA"/>
</dbReference>
<evidence type="ECO:0000256" key="1">
    <source>
        <dbReference type="ARBA" id="ARBA00022737"/>
    </source>
</evidence>
<dbReference type="Pfam" id="PF00191">
    <property type="entry name" value="Annexin"/>
    <property type="match status" value="1"/>
</dbReference>
<feature type="compositionally biased region" description="Basic and acidic residues" evidence="2">
    <location>
        <begin position="54"/>
        <end position="70"/>
    </location>
</feature>
<dbReference type="GO" id="GO:0005544">
    <property type="term" value="F:calcium-dependent phospholipid binding"/>
    <property type="evidence" value="ECO:0007669"/>
    <property type="project" value="InterPro"/>
</dbReference>
<dbReference type="SUPFAM" id="SSF47874">
    <property type="entry name" value="Annexin"/>
    <property type="match status" value="1"/>
</dbReference>
<dbReference type="GO" id="GO:0005509">
    <property type="term" value="F:calcium ion binding"/>
    <property type="evidence" value="ECO:0007669"/>
    <property type="project" value="InterPro"/>
</dbReference>
<keyword evidence="1" id="KW-0677">Repeat</keyword>
<sequence length="1287" mass="142374">MGEFLHRSRQSSDKNQNLHQSNNIQSKGVAQKHKTQEAQTDENISTESTTTEVLQRKWDSAESGGDERNKRSGPVLPIEEEEEEPVQRKGPEPLQLFEAETEEEPVQRMGPVPIQFHASEEEEPIQRLGPVPSMVAEDHEEEPIQRRSPIPLQFYATETEEEPVQRKGPVPPMSEEFEISNEQSHEIASDKLPPTVQAKMENSFGEDFSDISIHKDSSQSKDLNAYAYTQGTNIHFAPGQYNPESQKGQELIGHELTHVVQQKAGRVQPTVQKKGVGINDDEALEKEADEMGAKAAKGHIVATSGNTLGGNSFPGTIQQSEDDDLINEKIKIYNEQITEASLLYGISEDQIRLLIAQCSKGEKDFTDGQSFGLLGLTEPLWSETKVKFPELANYEFGSSWNDARANILLGVAAYKLQLANTPSAEAPVAEKQTSDTSTSILANPTDSQNDSTSASDSSPAQDNLNEQGLNSGQPIAASGDPTKIIVGVIDDLPIGSKEEIIKIQSALKALGYYSGNADGMITRKDKTESGTVKAIEDYQKDNHLPQTGNVDVSTNELLITAVSVLPAPPAESPVVHKPKAPTKPKKVDAEKIPQSPKAAVKAVSAPTLTSEQIYAKHRGEMLAIGRELLPYAKSHPDAIIKMLDYLTWSGDNLAYNISSHLSEADLPGLSKDLIQRLYDELDSGYTSDLEQLQMQKLNKFLSVNIETLSESKLPTNPKDIEEYFVQYEKLAKRELDYWYSSSNKGVPESDRVKPDLFVKEARRIYAEKHDLKYIVPVQFALAQLKIEGGLVGGQRTGGNVFNVGAKDSGVTNYEKSITTMEKGFKAYYSIMADKYLSGKGANELLNKDSFRHDTGVYATNPYYEMEIKSEIGLMYYRTSQYALSGTVGNKGNNNAKDIAIVGSLLNKVGYLKKEDISDLNKVTEGIRKFQQIEMSPKDEKWFKERLSHVERADDKKSITSKSEKFVDGNVLSNGQTIGLLYYMAVLNGKIPNGGVIVDNKGESASNSKSESNMNNHKGNGDLISIGDEIFRAIDGFGTDEEAIFVALAKLNHNQGMIDELKKSYSSKYKVSLIEDLKGDLSGSDLKKAMQYLNIMDKDAKEGEFEDKSKNASYYISKVKFSGNADPSIVKDDIRYILGCLADAAGLSNVVVTGTARTALKQAQVMYYYLSIGDDMGYKAPGERVQQVYYKMKKEGKKEEEIINSMYQKILEEGPENVSAHCADYSKKVTVDLGYGSNEMTADQEKKFIAKVGELMKKGIILDIQWKANNKKEQAYHLVIDVAKSKRD</sequence>
<organism evidence="5 6">
    <name type="scientific">Sporocytophaga myxococcoides</name>
    <dbReference type="NCBI Taxonomy" id="153721"/>
    <lineage>
        <taxon>Bacteria</taxon>
        <taxon>Pseudomonadati</taxon>
        <taxon>Bacteroidota</taxon>
        <taxon>Cytophagia</taxon>
        <taxon>Cytophagales</taxon>
        <taxon>Cytophagaceae</taxon>
        <taxon>Sporocytophaga</taxon>
    </lineage>
</organism>
<proteinExistence type="predicted"/>
<feature type="domain" description="eCIS core" evidence="4">
    <location>
        <begin position="192"/>
        <end position="265"/>
    </location>
</feature>
<feature type="region of interest" description="Disordered" evidence="2">
    <location>
        <begin position="1"/>
        <end position="109"/>
    </location>
</feature>
<feature type="compositionally biased region" description="Polar residues" evidence="2">
    <location>
        <begin position="434"/>
        <end position="444"/>
    </location>
</feature>
<evidence type="ECO:0000259" key="3">
    <source>
        <dbReference type="Pfam" id="PF01471"/>
    </source>
</evidence>
<feature type="domain" description="Peptidoglycan binding-like" evidence="3">
    <location>
        <begin position="497"/>
        <end position="557"/>
    </location>
</feature>
<dbReference type="InterPro" id="IPR025295">
    <property type="entry name" value="eCIS_core_dom"/>
</dbReference>
<feature type="compositionally biased region" description="Polar residues" evidence="2">
    <location>
        <begin position="13"/>
        <end position="28"/>
    </location>
</feature>
<dbReference type="InterPro" id="IPR036365">
    <property type="entry name" value="PGBD-like_sf"/>
</dbReference>
<dbReference type="InterPro" id="IPR037104">
    <property type="entry name" value="Annexin_sf"/>
</dbReference>
<evidence type="ECO:0000256" key="2">
    <source>
        <dbReference type="SAM" id="MobiDB-lite"/>
    </source>
</evidence>
<dbReference type="InterPro" id="IPR036366">
    <property type="entry name" value="PGBDSf"/>
</dbReference>
<feature type="compositionally biased region" description="Basic and acidic residues" evidence="2">
    <location>
        <begin position="1"/>
        <end position="12"/>
    </location>
</feature>
<feature type="region of interest" description="Disordered" evidence="2">
    <location>
        <begin position="424"/>
        <end position="476"/>
    </location>
</feature>
<protein>
    <recommendedName>
        <fullName evidence="7">DUF4157 domain-containing protein</fullName>
    </recommendedName>
</protein>
<dbReference type="Pfam" id="PF13699">
    <property type="entry name" value="eCIS_core"/>
    <property type="match status" value="1"/>
</dbReference>
<dbReference type="STRING" id="153721.MYP_4301"/>